<accession>A0A2V3UHT3</accession>
<evidence type="ECO:0000313" key="2">
    <source>
        <dbReference type="Proteomes" id="UP000248021"/>
    </source>
</evidence>
<sequence>MMRLEITANDVEDMKAELRATLPEVKSSHRIEALARGLGWNTNAAMRASLANGSAEVSTNEGAFLGYLQEHGFDSEPGRLARTLAKVGIRRAMAQEPFLTQFGYNVYRGRSKTPEERRAEFLADRASMLGDHAADEFIQACRFLSQFSKRKTINRKSSSYGLKHQAERFGDSRHSRGYVANGMLIAAALALGFKVQQIDPDSPNAWFNISSKMTNDGAKLALAA</sequence>
<name>A0A2V3UHT3_9HYPH</name>
<dbReference type="AlphaFoldDB" id="A0A2V3UHT3"/>
<reference evidence="1 2" key="1">
    <citation type="submission" date="2018-05" db="EMBL/GenBank/DDBJ databases">
        <title>Genomic Encyclopedia of Type Strains, Phase IV (KMG-IV): sequencing the most valuable type-strain genomes for metagenomic binning, comparative biology and taxonomic classification.</title>
        <authorList>
            <person name="Goeker M."/>
        </authorList>
    </citation>
    <scope>NUCLEOTIDE SEQUENCE [LARGE SCALE GENOMIC DNA]</scope>
    <source>
        <strain evidence="1 2">DSM 6462</strain>
    </source>
</reference>
<dbReference type="Proteomes" id="UP000248021">
    <property type="component" value="Unassembled WGS sequence"/>
</dbReference>
<comment type="caution">
    <text evidence="1">The sequence shown here is derived from an EMBL/GenBank/DDBJ whole genome shotgun (WGS) entry which is preliminary data.</text>
</comment>
<organism evidence="1 2">
    <name type="scientific">Chelatococcus asaccharovorans</name>
    <dbReference type="NCBI Taxonomy" id="28210"/>
    <lineage>
        <taxon>Bacteria</taxon>
        <taxon>Pseudomonadati</taxon>
        <taxon>Pseudomonadota</taxon>
        <taxon>Alphaproteobacteria</taxon>
        <taxon>Hyphomicrobiales</taxon>
        <taxon>Chelatococcaceae</taxon>
        <taxon>Chelatococcus</taxon>
    </lineage>
</organism>
<dbReference type="EMBL" id="QJJK01000001">
    <property type="protein sequence ID" value="PXW64300.1"/>
    <property type="molecule type" value="Genomic_DNA"/>
</dbReference>
<gene>
    <name evidence="1" type="ORF">C7450_10155</name>
</gene>
<protein>
    <submittedName>
        <fullName evidence="1">Uncharacterized protein</fullName>
    </submittedName>
</protein>
<dbReference type="RefSeq" id="WP_170146979.1">
    <property type="nucleotide sequence ID" value="NZ_QJJK01000001.1"/>
</dbReference>
<keyword evidence="2" id="KW-1185">Reference proteome</keyword>
<proteinExistence type="predicted"/>
<evidence type="ECO:0000313" key="1">
    <source>
        <dbReference type="EMBL" id="PXW64300.1"/>
    </source>
</evidence>